<dbReference type="GeneID" id="85440962"/>
<gene>
    <name evidence="2" type="ORF">LY79DRAFT_538255</name>
</gene>
<name>A0AAD8QB98_9PEZI</name>
<evidence type="ECO:0000256" key="1">
    <source>
        <dbReference type="SAM" id="MobiDB-lite"/>
    </source>
</evidence>
<organism evidence="2 3">
    <name type="scientific">Colletotrichum navitas</name>
    <dbReference type="NCBI Taxonomy" id="681940"/>
    <lineage>
        <taxon>Eukaryota</taxon>
        <taxon>Fungi</taxon>
        <taxon>Dikarya</taxon>
        <taxon>Ascomycota</taxon>
        <taxon>Pezizomycotina</taxon>
        <taxon>Sordariomycetes</taxon>
        <taxon>Hypocreomycetidae</taxon>
        <taxon>Glomerellales</taxon>
        <taxon>Glomerellaceae</taxon>
        <taxon>Colletotrichum</taxon>
        <taxon>Colletotrichum graminicola species complex</taxon>
    </lineage>
</organism>
<dbReference type="Proteomes" id="UP001230504">
    <property type="component" value="Unassembled WGS sequence"/>
</dbReference>
<feature type="compositionally biased region" description="Basic and acidic residues" evidence="1">
    <location>
        <begin position="158"/>
        <end position="172"/>
    </location>
</feature>
<keyword evidence="3" id="KW-1185">Reference proteome</keyword>
<dbReference type="RefSeq" id="XP_060419473.1">
    <property type="nucleotide sequence ID" value="XM_060556722.1"/>
</dbReference>
<sequence>MQLFQSNQYPGVKKASTPSSLPFCVDLLLPKGYSLTETGSHCSCPCLPPCCPFLAAARSPCHIAQSVPRSTPHFHTIRLLQNQIRFSCWRSKESRNPRRTAPPPALCPVLAVHRLVRAWNLCPGPVREPLSPATQPNGVKCPCLLIRPPPYQPLAQLPDRRRMKQGDRESRLHCPTSTSPEEDIGFLA</sequence>
<proteinExistence type="predicted"/>
<protein>
    <submittedName>
        <fullName evidence="2">Uncharacterized protein</fullName>
    </submittedName>
</protein>
<evidence type="ECO:0000313" key="2">
    <source>
        <dbReference type="EMBL" id="KAK1598796.1"/>
    </source>
</evidence>
<dbReference type="EMBL" id="JAHLJV010000004">
    <property type="protein sequence ID" value="KAK1598796.1"/>
    <property type="molecule type" value="Genomic_DNA"/>
</dbReference>
<feature type="region of interest" description="Disordered" evidence="1">
    <location>
        <begin position="152"/>
        <end position="188"/>
    </location>
</feature>
<dbReference type="AlphaFoldDB" id="A0AAD8QB98"/>
<evidence type="ECO:0000313" key="3">
    <source>
        <dbReference type="Proteomes" id="UP001230504"/>
    </source>
</evidence>
<comment type="caution">
    <text evidence="2">The sequence shown here is derived from an EMBL/GenBank/DDBJ whole genome shotgun (WGS) entry which is preliminary data.</text>
</comment>
<accession>A0AAD8QB98</accession>
<reference evidence="2" key="1">
    <citation type="submission" date="2021-06" db="EMBL/GenBank/DDBJ databases">
        <title>Comparative genomics, transcriptomics and evolutionary studies reveal genomic signatures of adaptation to plant cell wall in hemibiotrophic fungi.</title>
        <authorList>
            <consortium name="DOE Joint Genome Institute"/>
            <person name="Baroncelli R."/>
            <person name="Diaz J.F."/>
            <person name="Benocci T."/>
            <person name="Peng M."/>
            <person name="Battaglia E."/>
            <person name="Haridas S."/>
            <person name="Andreopoulos W."/>
            <person name="Labutti K."/>
            <person name="Pangilinan J."/>
            <person name="Floch G.L."/>
            <person name="Makela M.R."/>
            <person name="Henrissat B."/>
            <person name="Grigoriev I.V."/>
            <person name="Crouch J.A."/>
            <person name="De Vries R.P."/>
            <person name="Sukno S.A."/>
            <person name="Thon M.R."/>
        </authorList>
    </citation>
    <scope>NUCLEOTIDE SEQUENCE</scope>
    <source>
        <strain evidence="2">CBS 125086</strain>
    </source>
</reference>